<protein>
    <recommendedName>
        <fullName evidence="3">Band 7 domain-containing protein</fullName>
    </recommendedName>
</protein>
<dbReference type="AlphaFoldDB" id="A0A7K0D5X8"/>
<evidence type="ECO:0000256" key="2">
    <source>
        <dbReference type="SAM" id="Phobius"/>
    </source>
</evidence>
<evidence type="ECO:0000259" key="3">
    <source>
        <dbReference type="SMART" id="SM00244"/>
    </source>
</evidence>
<sequence length="318" mass="33622">MELRRAFRLNGFLMLLVLLVVGIAGLLGGVAASSSASEGGGAGAGLGAVVGYVVFGIAVLALTGLTTVGPNEAKVLQFFGKYIGSVSDAGFFWLVPLTAKRRISLRVRNFETQKLKVNDSDGNPVEIAAVVVYRVVDSFKAAFSVDDYEEYVRTQSETAVRHLATTHPYDAAPDAVSAGLSVVTQAAASEPDAPTGDQSRTSLRNGAEVAEEMTAELRERTEMAGIEILEARITHLAYAPEIAQAMLVRQQASQVVAARSRIVDGAVGMVGMALQRLSDEGMVDLDEERKASMVSNLLVVLCGDRAAQPVVNTGTLYS</sequence>
<reference evidence="4 5" key="1">
    <citation type="submission" date="2019-10" db="EMBL/GenBank/DDBJ databases">
        <title>Nocardia macrotermitis sp. nov. and Nocardia aurantia sp. nov., isolated from the gut of fungus growing-termite Macrotermes natalensis.</title>
        <authorList>
            <person name="Benndorf R."/>
            <person name="Schwitalla J."/>
            <person name="Martin K."/>
            <person name="De Beer W."/>
            <person name="Kaster A.-K."/>
            <person name="Vollmers J."/>
            <person name="Poulsen M."/>
            <person name="Beemelmanns C."/>
        </authorList>
    </citation>
    <scope>NUCLEOTIDE SEQUENCE [LARGE SCALE GENOMIC DNA]</scope>
    <source>
        <strain evidence="4 5">RB20</strain>
    </source>
</reference>
<dbReference type="CDD" id="cd03402">
    <property type="entry name" value="SPFH_like_u2"/>
    <property type="match status" value="1"/>
</dbReference>
<organism evidence="4 5">
    <name type="scientific">Nocardia macrotermitis</name>
    <dbReference type="NCBI Taxonomy" id="2585198"/>
    <lineage>
        <taxon>Bacteria</taxon>
        <taxon>Bacillati</taxon>
        <taxon>Actinomycetota</taxon>
        <taxon>Actinomycetes</taxon>
        <taxon>Mycobacteriales</taxon>
        <taxon>Nocardiaceae</taxon>
        <taxon>Nocardia</taxon>
    </lineage>
</organism>
<evidence type="ECO:0000313" key="4">
    <source>
        <dbReference type="EMBL" id="MQY21166.1"/>
    </source>
</evidence>
<comment type="caution">
    <text evidence="4">The sequence shown here is derived from an EMBL/GenBank/DDBJ whole genome shotgun (WGS) entry which is preliminary data.</text>
</comment>
<dbReference type="Proteomes" id="UP000438448">
    <property type="component" value="Unassembled WGS sequence"/>
</dbReference>
<name>A0A7K0D5X8_9NOCA</name>
<dbReference type="PANTHER" id="PTHR43446:SF1">
    <property type="entry name" value="BAND 7 DOMAIN-CONTAINING PROTEIN"/>
    <property type="match status" value="1"/>
</dbReference>
<proteinExistence type="predicted"/>
<keyword evidence="2" id="KW-0812">Transmembrane</keyword>
<dbReference type="RefSeq" id="WP_153411881.1">
    <property type="nucleotide sequence ID" value="NZ_WEGK01000009.1"/>
</dbReference>
<keyword evidence="2" id="KW-0472">Membrane</keyword>
<feature type="domain" description="Band 7" evidence="3">
    <location>
        <begin position="63"/>
        <end position="250"/>
    </location>
</feature>
<dbReference type="PANTHER" id="PTHR43446">
    <property type="entry name" value="MEMBRANE PROTEIN-RELATED"/>
    <property type="match status" value="1"/>
</dbReference>
<accession>A0A7K0D5X8</accession>
<dbReference type="SUPFAM" id="SSF117892">
    <property type="entry name" value="Band 7/SPFH domain"/>
    <property type="match status" value="1"/>
</dbReference>
<dbReference type="Pfam" id="PF01145">
    <property type="entry name" value="Band_7"/>
    <property type="match status" value="1"/>
</dbReference>
<feature type="transmembrane region" description="Helical" evidence="2">
    <location>
        <begin position="78"/>
        <end position="99"/>
    </location>
</feature>
<gene>
    <name evidence="4" type="ORF">NRB20_42750</name>
</gene>
<keyword evidence="5" id="KW-1185">Reference proteome</keyword>
<feature type="transmembrane region" description="Helical" evidence="2">
    <location>
        <begin position="44"/>
        <end position="66"/>
    </location>
</feature>
<dbReference type="InterPro" id="IPR001107">
    <property type="entry name" value="Band_7"/>
</dbReference>
<evidence type="ECO:0000256" key="1">
    <source>
        <dbReference type="SAM" id="MobiDB-lite"/>
    </source>
</evidence>
<dbReference type="OrthoDB" id="9813479at2"/>
<dbReference type="EMBL" id="WEGK01000009">
    <property type="protein sequence ID" value="MQY21166.1"/>
    <property type="molecule type" value="Genomic_DNA"/>
</dbReference>
<dbReference type="Gene3D" id="3.30.479.30">
    <property type="entry name" value="Band 7 domain"/>
    <property type="match status" value="1"/>
</dbReference>
<feature type="region of interest" description="Disordered" evidence="1">
    <location>
        <begin position="186"/>
        <end position="206"/>
    </location>
</feature>
<feature type="transmembrane region" description="Helical" evidence="2">
    <location>
        <begin position="12"/>
        <end position="32"/>
    </location>
</feature>
<evidence type="ECO:0000313" key="5">
    <source>
        <dbReference type="Proteomes" id="UP000438448"/>
    </source>
</evidence>
<keyword evidence="2" id="KW-1133">Transmembrane helix</keyword>
<dbReference type="InterPro" id="IPR036013">
    <property type="entry name" value="Band_7/SPFH_dom_sf"/>
</dbReference>
<dbReference type="SMART" id="SM00244">
    <property type="entry name" value="PHB"/>
    <property type="match status" value="1"/>
</dbReference>